<feature type="transmembrane region" description="Helical" evidence="9">
    <location>
        <begin position="155"/>
        <end position="178"/>
    </location>
</feature>
<gene>
    <name evidence="10" type="ORF">S03H2_33434</name>
</gene>
<evidence type="ECO:0000256" key="1">
    <source>
        <dbReference type="ARBA" id="ARBA00004651"/>
    </source>
</evidence>
<comment type="subcellular location">
    <subcellularLocation>
        <location evidence="1">Cell membrane</location>
        <topology evidence="1">Multi-pass membrane protein</topology>
    </subcellularLocation>
</comment>
<keyword evidence="3" id="KW-1003">Cell membrane</keyword>
<evidence type="ECO:0000256" key="8">
    <source>
        <dbReference type="ARBA" id="ARBA00037998"/>
    </source>
</evidence>
<keyword evidence="7 9" id="KW-0472">Membrane</keyword>
<dbReference type="EMBL" id="BARU01020348">
    <property type="protein sequence ID" value="GAH48454.1"/>
    <property type="molecule type" value="Genomic_DNA"/>
</dbReference>
<evidence type="ECO:0000313" key="10">
    <source>
        <dbReference type="EMBL" id="GAH48454.1"/>
    </source>
</evidence>
<sequence length="251" mass="26376">SHGEFIMLGAFITWMLYTLFGVNPLVCLAIVGPVVFIIGFILYRTLFTSLRISSASPGAFEGSSLLVCFGLLFIIQNVAILIWGADIASYVYLAFPVNIGGAVFAANRLVTLGFAIVIGLVFYLFLARTRLGKAIRAAAQDPATAGLMGVNINQVLALCFGLGALMAGLGGSLISMMVSIHPAMGLQYTVIALIVIVLGGLGSIPGSYIGGFILGIIGSIVTYIEPGLAMVAYYVLFMLLLLVRPTGILGK</sequence>
<evidence type="ECO:0000256" key="5">
    <source>
        <dbReference type="ARBA" id="ARBA00022970"/>
    </source>
</evidence>
<accession>X1H3Q2</accession>
<protein>
    <recommendedName>
        <fullName evidence="11">Branched-chain amino acid ABC transporter permease</fullName>
    </recommendedName>
</protein>
<evidence type="ECO:0000256" key="3">
    <source>
        <dbReference type="ARBA" id="ARBA00022475"/>
    </source>
</evidence>
<evidence type="ECO:0000256" key="2">
    <source>
        <dbReference type="ARBA" id="ARBA00022448"/>
    </source>
</evidence>
<feature type="transmembrane region" description="Helical" evidence="9">
    <location>
        <begin position="14"/>
        <end position="43"/>
    </location>
</feature>
<organism evidence="10">
    <name type="scientific">marine sediment metagenome</name>
    <dbReference type="NCBI Taxonomy" id="412755"/>
    <lineage>
        <taxon>unclassified sequences</taxon>
        <taxon>metagenomes</taxon>
        <taxon>ecological metagenomes</taxon>
    </lineage>
</organism>
<dbReference type="Pfam" id="PF02653">
    <property type="entry name" value="BPD_transp_2"/>
    <property type="match status" value="1"/>
</dbReference>
<dbReference type="PANTHER" id="PTHR11795">
    <property type="entry name" value="BRANCHED-CHAIN AMINO ACID TRANSPORT SYSTEM PERMEASE PROTEIN LIVH"/>
    <property type="match status" value="1"/>
</dbReference>
<comment type="caution">
    <text evidence="10">The sequence shown here is derived from an EMBL/GenBank/DDBJ whole genome shotgun (WGS) entry which is preliminary data.</text>
</comment>
<keyword evidence="2" id="KW-0813">Transport</keyword>
<name>X1H3Q2_9ZZZZ</name>
<evidence type="ECO:0000256" key="4">
    <source>
        <dbReference type="ARBA" id="ARBA00022692"/>
    </source>
</evidence>
<dbReference type="GO" id="GO:0005886">
    <property type="term" value="C:plasma membrane"/>
    <property type="evidence" value="ECO:0007669"/>
    <property type="project" value="UniProtKB-SubCell"/>
</dbReference>
<dbReference type="GO" id="GO:0022857">
    <property type="term" value="F:transmembrane transporter activity"/>
    <property type="evidence" value="ECO:0007669"/>
    <property type="project" value="InterPro"/>
</dbReference>
<feature type="non-terminal residue" evidence="10">
    <location>
        <position position="1"/>
    </location>
</feature>
<dbReference type="AlphaFoldDB" id="X1H3Q2"/>
<evidence type="ECO:0008006" key="11">
    <source>
        <dbReference type="Google" id="ProtNLM"/>
    </source>
</evidence>
<dbReference type="CDD" id="cd06582">
    <property type="entry name" value="TM_PBP1_LivH_like"/>
    <property type="match status" value="1"/>
</dbReference>
<evidence type="ECO:0000256" key="6">
    <source>
        <dbReference type="ARBA" id="ARBA00022989"/>
    </source>
</evidence>
<feature type="transmembrane region" description="Helical" evidence="9">
    <location>
        <begin position="230"/>
        <end position="250"/>
    </location>
</feature>
<evidence type="ECO:0000256" key="9">
    <source>
        <dbReference type="SAM" id="Phobius"/>
    </source>
</evidence>
<keyword evidence="5" id="KW-0029">Amino-acid transport</keyword>
<feature type="transmembrane region" description="Helical" evidence="9">
    <location>
        <begin position="105"/>
        <end position="126"/>
    </location>
</feature>
<feature type="transmembrane region" description="Helical" evidence="9">
    <location>
        <begin position="64"/>
        <end position="85"/>
    </location>
</feature>
<dbReference type="InterPro" id="IPR001851">
    <property type="entry name" value="ABC_transp_permease"/>
</dbReference>
<dbReference type="GO" id="GO:0006865">
    <property type="term" value="P:amino acid transport"/>
    <property type="evidence" value="ECO:0007669"/>
    <property type="project" value="UniProtKB-KW"/>
</dbReference>
<keyword evidence="4 9" id="KW-0812">Transmembrane</keyword>
<reference evidence="10" key="1">
    <citation type="journal article" date="2014" name="Front. Microbiol.">
        <title>High frequency of phylogenetically diverse reductive dehalogenase-homologous genes in deep subseafloor sedimentary metagenomes.</title>
        <authorList>
            <person name="Kawai M."/>
            <person name="Futagami T."/>
            <person name="Toyoda A."/>
            <person name="Takaki Y."/>
            <person name="Nishi S."/>
            <person name="Hori S."/>
            <person name="Arai W."/>
            <person name="Tsubouchi T."/>
            <person name="Morono Y."/>
            <person name="Uchiyama I."/>
            <person name="Ito T."/>
            <person name="Fujiyama A."/>
            <person name="Inagaki F."/>
            <person name="Takami H."/>
        </authorList>
    </citation>
    <scope>NUCLEOTIDE SEQUENCE</scope>
    <source>
        <strain evidence="10">Expedition CK06-06</strain>
    </source>
</reference>
<dbReference type="PANTHER" id="PTHR11795:SF445">
    <property type="entry name" value="AMINO ACID ABC TRANSPORTER PERMEASE PROTEIN"/>
    <property type="match status" value="1"/>
</dbReference>
<evidence type="ECO:0000256" key="7">
    <source>
        <dbReference type="ARBA" id="ARBA00023136"/>
    </source>
</evidence>
<proteinExistence type="inferred from homology"/>
<dbReference type="InterPro" id="IPR052157">
    <property type="entry name" value="BCAA_transport_permease"/>
</dbReference>
<comment type="similarity">
    <text evidence="8">Belongs to the binding-protein-dependent transport system permease family. LivHM subfamily.</text>
</comment>
<keyword evidence="6 9" id="KW-1133">Transmembrane helix</keyword>